<dbReference type="OrthoDB" id="119700at2"/>
<dbReference type="RefSeq" id="WP_011221304.1">
    <property type="nucleotide sequence ID" value="NZ_PYMJ01000011.1"/>
</dbReference>
<accession>A0A2T3JGS6</accession>
<keyword evidence="2" id="KW-1185">Reference proteome</keyword>
<proteinExistence type="predicted"/>
<dbReference type="Gene3D" id="3.10.20.850">
    <property type="entry name" value="Protein of unknown function DUF3861"/>
    <property type="match status" value="1"/>
</dbReference>
<protein>
    <submittedName>
        <fullName evidence="1">DUF3861 domain-containing protein</fullName>
    </submittedName>
</protein>
<dbReference type="Proteomes" id="UP000240987">
    <property type="component" value="Unassembled WGS sequence"/>
</dbReference>
<gene>
    <name evidence="1" type="ORF">C9J12_13135</name>
</gene>
<dbReference type="AlphaFoldDB" id="A0A2T3JGS6"/>
<dbReference type="EMBL" id="PYMJ01000011">
    <property type="protein sequence ID" value="PSU48151.1"/>
    <property type="molecule type" value="Genomic_DNA"/>
</dbReference>
<sequence>MPPKTRKENCYRITIEDVNSEQDTGKTLQFEFQDREDLFKIVENLKQGSGLEESLATKVGVALRLLGPVMMANRKHALFVDFMPHFKAFMHNLKSTVKNAVKDK</sequence>
<comment type="caution">
    <text evidence="1">The sequence shown here is derived from an EMBL/GenBank/DDBJ whole genome shotgun (WGS) entry which is preliminary data.</text>
</comment>
<name>A0A2T3JGS6_9GAMM</name>
<dbReference type="Pfam" id="PF12977">
    <property type="entry name" value="DUF3861"/>
    <property type="match status" value="1"/>
</dbReference>
<dbReference type="InterPro" id="IPR038194">
    <property type="entry name" value="DUF3861_sf"/>
</dbReference>
<organism evidence="1 2">
    <name type="scientific">Photobacterium frigidiphilum</name>
    <dbReference type="NCBI Taxonomy" id="264736"/>
    <lineage>
        <taxon>Bacteria</taxon>
        <taxon>Pseudomonadati</taxon>
        <taxon>Pseudomonadota</taxon>
        <taxon>Gammaproteobacteria</taxon>
        <taxon>Vibrionales</taxon>
        <taxon>Vibrionaceae</taxon>
        <taxon>Photobacterium</taxon>
    </lineage>
</organism>
<evidence type="ECO:0000313" key="2">
    <source>
        <dbReference type="Proteomes" id="UP000240987"/>
    </source>
</evidence>
<dbReference type="InterPro" id="IPR024476">
    <property type="entry name" value="DUF3861"/>
</dbReference>
<reference evidence="1 2" key="1">
    <citation type="submission" date="2018-01" db="EMBL/GenBank/DDBJ databases">
        <title>Whole genome sequencing of Histamine producing bacteria.</title>
        <authorList>
            <person name="Butler K."/>
        </authorList>
    </citation>
    <scope>NUCLEOTIDE SEQUENCE [LARGE SCALE GENOMIC DNA]</scope>
    <source>
        <strain evidence="1 2">JCM 12947</strain>
    </source>
</reference>
<evidence type="ECO:0000313" key="1">
    <source>
        <dbReference type="EMBL" id="PSU48151.1"/>
    </source>
</evidence>